<reference evidence="1 2" key="1">
    <citation type="journal article" date="2014" name="Genome Announc.">
        <title>Draft Genome Sequences of Marine Flavobacterium Algibacter lectus Strains SS8 and NR4.</title>
        <authorList>
            <person name="Takatani N."/>
            <person name="Nakanishi M."/>
            <person name="Meirelles P."/>
            <person name="Mino S."/>
            <person name="Suda W."/>
            <person name="Oshima K."/>
            <person name="Hattori M."/>
            <person name="Ohkuma M."/>
            <person name="Hosokawa M."/>
            <person name="Miyashita K."/>
            <person name="Thompson F.L."/>
            <person name="Niwa A."/>
            <person name="Sawabe T."/>
            <person name="Sawabe T."/>
        </authorList>
    </citation>
    <scope>NUCLEOTIDE SEQUENCE [LARGE SCALE GENOMIC DNA]</scope>
    <source>
        <strain evidence="1 2">JCM 19300</strain>
    </source>
</reference>
<dbReference type="InterPro" id="IPR038352">
    <property type="entry name" value="Imelysin_sf"/>
</dbReference>
<dbReference type="RefSeq" id="WP_238568399.1">
    <property type="nucleotide sequence ID" value="NZ_BBNQ01000009.1"/>
</dbReference>
<dbReference type="AlphaFoldDB" id="A0A090VI51"/>
<evidence type="ECO:0000313" key="1">
    <source>
        <dbReference type="EMBL" id="GAL62989.1"/>
    </source>
</evidence>
<dbReference type="Proteomes" id="UP000029644">
    <property type="component" value="Unassembled WGS sequence"/>
</dbReference>
<name>A0A090VI51_9FLAO</name>
<dbReference type="EMBL" id="BBNQ01000009">
    <property type="protein sequence ID" value="GAL62989.1"/>
    <property type="molecule type" value="Genomic_DNA"/>
</dbReference>
<protein>
    <submittedName>
        <fullName evidence="1">Uncharacterized protein</fullName>
    </submittedName>
</protein>
<sequence>MIKKIFLAVVALTFIEACSSSSSDDSPSVSPDNFDRGALLTNLADNIIIPAYQDLSTN</sequence>
<proteinExistence type="predicted"/>
<organism evidence="1 2">
    <name type="scientific">Algibacter lectus</name>
    <dbReference type="NCBI Taxonomy" id="221126"/>
    <lineage>
        <taxon>Bacteria</taxon>
        <taxon>Pseudomonadati</taxon>
        <taxon>Bacteroidota</taxon>
        <taxon>Flavobacteriia</taxon>
        <taxon>Flavobacteriales</taxon>
        <taxon>Flavobacteriaceae</taxon>
        <taxon>Algibacter</taxon>
    </lineage>
</organism>
<accession>A0A090VI51</accession>
<dbReference type="Gene3D" id="1.20.1420.20">
    <property type="entry name" value="M75 peptidase, HXXE motif"/>
    <property type="match status" value="1"/>
</dbReference>
<evidence type="ECO:0000313" key="2">
    <source>
        <dbReference type="Proteomes" id="UP000029644"/>
    </source>
</evidence>
<gene>
    <name evidence="1" type="ORF">JCM19300_1007</name>
</gene>
<comment type="caution">
    <text evidence="1">The sequence shown here is derived from an EMBL/GenBank/DDBJ whole genome shotgun (WGS) entry which is preliminary data.</text>
</comment>